<sequence>MTRLNNYIINLLKKKLNTEDIKEENLKILNKGKFANAFVYRYTDSDHDYTIKDFYHCPFIVRVLFGRIMAKIEYSTLKKLSGIKGIAPEVYMLSPFTIAFSYVKGKPLKAYDDGSNPVPVEFFHKMETLVAEMHGRNIVHLDLRNLGNIIRGEDGNPYIIDFQSSISTKHLPERVRTILENSDISGIYKSWKSVCCEPLPEDKVEFLDDFNNIRKLWVLRGYPISRAIKRMKKSIKKRRKG</sequence>
<dbReference type="GO" id="GO:0005524">
    <property type="term" value="F:ATP binding"/>
    <property type="evidence" value="ECO:0007669"/>
    <property type="project" value="UniProtKB-KW"/>
</dbReference>
<proteinExistence type="predicted"/>
<evidence type="ECO:0000256" key="4">
    <source>
        <dbReference type="ARBA" id="ARBA00022741"/>
    </source>
</evidence>
<keyword evidence="2" id="KW-0723">Serine/threonine-protein kinase</keyword>
<evidence type="ECO:0000256" key="8">
    <source>
        <dbReference type="ARBA" id="ARBA00048679"/>
    </source>
</evidence>
<gene>
    <name evidence="10" type="ORF">PM10SUCC1_15100</name>
</gene>
<evidence type="ECO:0000313" key="11">
    <source>
        <dbReference type="Proteomes" id="UP001144471"/>
    </source>
</evidence>
<reference evidence="10" key="1">
    <citation type="submission" date="2022-12" db="EMBL/GenBank/DDBJ databases">
        <title>Reference genome sequencing for broad-spectrum identification of bacterial and archaeal isolates by mass spectrometry.</title>
        <authorList>
            <person name="Sekiguchi Y."/>
            <person name="Tourlousse D.M."/>
        </authorList>
    </citation>
    <scope>NUCLEOTIDE SEQUENCE</scope>
    <source>
        <strain evidence="10">10succ1</strain>
    </source>
</reference>
<keyword evidence="6" id="KW-0067">ATP-binding</keyword>
<protein>
    <recommendedName>
        <fullName evidence="1">non-specific serine/threonine protein kinase</fullName>
        <ecNumber evidence="1">2.7.11.1</ecNumber>
    </recommendedName>
</protein>
<dbReference type="InterPro" id="IPR018934">
    <property type="entry name" value="RIO_dom"/>
</dbReference>
<dbReference type="AlphaFoldDB" id="A0A9W6LM59"/>
<feature type="domain" description="RIO-type" evidence="9">
    <location>
        <begin position="66"/>
        <end position="188"/>
    </location>
</feature>
<evidence type="ECO:0000256" key="7">
    <source>
        <dbReference type="ARBA" id="ARBA00047899"/>
    </source>
</evidence>
<evidence type="ECO:0000256" key="1">
    <source>
        <dbReference type="ARBA" id="ARBA00012513"/>
    </source>
</evidence>
<dbReference type="Proteomes" id="UP001144471">
    <property type="component" value="Unassembled WGS sequence"/>
</dbReference>
<comment type="caution">
    <text evidence="10">The sequence shown here is derived from an EMBL/GenBank/DDBJ whole genome shotgun (WGS) entry which is preliminary data.</text>
</comment>
<dbReference type="RefSeq" id="WP_281834834.1">
    <property type="nucleotide sequence ID" value="NZ_BSDY01000006.1"/>
</dbReference>
<keyword evidence="5" id="KW-0418">Kinase</keyword>
<dbReference type="EC" id="2.7.11.1" evidence="1"/>
<comment type="catalytic activity">
    <reaction evidence="8">
        <text>L-seryl-[protein] + ATP = O-phospho-L-seryl-[protein] + ADP + H(+)</text>
        <dbReference type="Rhea" id="RHEA:17989"/>
        <dbReference type="Rhea" id="RHEA-COMP:9863"/>
        <dbReference type="Rhea" id="RHEA-COMP:11604"/>
        <dbReference type="ChEBI" id="CHEBI:15378"/>
        <dbReference type="ChEBI" id="CHEBI:29999"/>
        <dbReference type="ChEBI" id="CHEBI:30616"/>
        <dbReference type="ChEBI" id="CHEBI:83421"/>
        <dbReference type="ChEBI" id="CHEBI:456216"/>
        <dbReference type="EC" id="2.7.11.1"/>
    </reaction>
</comment>
<organism evidence="10 11">
    <name type="scientific">Propionigenium maris DSM 9537</name>
    <dbReference type="NCBI Taxonomy" id="1123000"/>
    <lineage>
        <taxon>Bacteria</taxon>
        <taxon>Fusobacteriati</taxon>
        <taxon>Fusobacteriota</taxon>
        <taxon>Fusobacteriia</taxon>
        <taxon>Fusobacteriales</taxon>
        <taxon>Fusobacteriaceae</taxon>
        <taxon>Propionigenium</taxon>
    </lineage>
</organism>
<evidence type="ECO:0000259" key="9">
    <source>
        <dbReference type="Pfam" id="PF01163"/>
    </source>
</evidence>
<evidence type="ECO:0000256" key="5">
    <source>
        <dbReference type="ARBA" id="ARBA00022777"/>
    </source>
</evidence>
<keyword evidence="3" id="KW-0808">Transferase</keyword>
<evidence type="ECO:0000256" key="3">
    <source>
        <dbReference type="ARBA" id="ARBA00022679"/>
    </source>
</evidence>
<dbReference type="GO" id="GO:0004674">
    <property type="term" value="F:protein serine/threonine kinase activity"/>
    <property type="evidence" value="ECO:0007669"/>
    <property type="project" value="UniProtKB-KW"/>
</dbReference>
<dbReference type="Gene3D" id="1.10.510.10">
    <property type="entry name" value="Transferase(Phosphotransferase) domain 1"/>
    <property type="match status" value="1"/>
</dbReference>
<evidence type="ECO:0000256" key="2">
    <source>
        <dbReference type="ARBA" id="ARBA00022527"/>
    </source>
</evidence>
<dbReference type="EMBL" id="BSDY01000006">
    <property type="protein sequence ID" value="GLI55996.1"/>
    <property type="molecule type" value="Genomic_DNA"/>
</dbReference>
<comment type="catalytic activity">
    <reaction evidence="7">
        <text>L-threonyl-[protein] + ATP = O-phospho-L-threonyl-[protein] + ADP + H(+)</text>
        <dbReference type="Rhea" id="RHEA:46608"/>
        <dbReference type="Rhea" id="RHEA-COMP:11060"/>
        <dbReference type="Rhea" id="RHEA-COMP:11605"/>
        <dbReference type="ChEBI" id="CHEBI:15378"/>
        <dbReference type="ChEBI" id="CHEBI:30013"/>
        <dbReference type="ChEBI" id="CHEBI:30616"/>
        <dbReference type="ChEBI" id="CHEBI:61977"/>
        <dbReference type="ChEBI" id="CHEBI:456216"/>
        <dbReference type="EC" id="2.7.11.1"/>
    </reaction>
</comment>
<keyword evidence="11" id="KW-1185">Reference proteome</keyword>
<dbReference type="SUPFAM" id="SSF56112">
    <property type="entry name" value="Protein kinase-like (PK-like)"/>
    <property type="match status" value="1"/>
</dbReference>
<accession>A0A9W6LM59</accession>
<evidence type="ECO:0000256" key="6">
    <source>
        <dbReference type="ARBA" id="ARBA00022840"/>
    </source>
</evidence>
<evidence type="ECO:0000313" key="10">
    <source>
        <dbReference type="EMBL" id="GLI55996.1"/>
    </source>
</evidence>
<dbReference type="Pfam" id="PF01163">
    <property type="entry name" value="RIO1"/>
    <property type="match status" value="1"/>
</dbReference>
<dbReference type="InterPro" id="IPR011009">
    <property type="entry name" value="Kinase-like_dom_sf"/>
</dbReference>
<keyword evidence="4" id="KW-0547">Nucleotide-binding</keyword>
<name>A0A9W6LM59_9FUSO</name>